<dbReference type="EMBL" id="JFBX01000039">
    <property type="protein sequence ID" value="KXH52683.1"/>
    <property type="molecule type" value="Genomic_DNA"/>
</dbReference>
<dbReference type="Proteomes" id="UP000070328">
    <property type="component" value="Unassembled WGS sequence"/>
</dbReference>
<evidence type="ECO:0000313" key="1">
    <source>
        <dbReference type="EMBL" id="KXH52683.1"/>
    </source>
</evidence>
<proteinExistence type="predicted"/>
<accession>A0A135TX75</accession>
<name>A0A135TX75_9PEZI</name>
<protein>
    <submittedName>
        <fullName evidence="1">Uncharacterized protein</fullName>
    </submittedName>
</protein>
<reference evidence="1 2" key="1">
    <citation type="submission" date="2014-02" db="EMBL/GenBank/DDBJ databases">
        <title>The genome sequence of Colletotrichum simmondsii CBS122122.</title>
        <authorList>
            <person name="Baroncelli R."/>
            <person name="Thon M.R."/>
        </authorList>
    </citation>
    <scope>NUCLEOTIDE SEQUENCE [LARGE SCALE GENOMIC DNA]</scope>
    <source>
        <strain evidence="1 2">CBS122122</strain>
    </source>
</reference>
<dbReference type="OrthoDB" id="4842898at2759"/>
<sequence>MDANKINWKDAFLFFYWDLRDVDSDSPLAGKDKYDKFVVEFLKGERLPLNTLSRPKSWNHLLWHLMRSSLYHTGKYLRHLAAQNGSKSNYNWLYDSPSETEEPWMNWMEFLDIYGEQVEFDERSEYDNHVFWVLEYLEDRAYTSIHCNLTMHEAWSSNPYLLEFGDNQGLRLDWAVSLPIHGASSYELGLPFVLDQGFTIKHEVASNAIRLHLDRDRLGSRISLSAAHFYYTYILRWAEYMSDECRVSSIGNFFLGGSDIRPWPKPYKAADRLRITKELWESIRR</sequence>
<organism evidence="1 2">
    <name type="scientific">Colletotrichum simmondsii</name>
    <dbReference type="NCBI Taxonomy" id="703756"/>
    <lineage>
        <taxon>Eukaryota</taxon>
        <taxon>Fungi</taxon>
        <taxon>Dikarya</taxon>
        <taxon>Ascomycota</taxon>
        <taxon>Pezizomycotina</taxon>
        <taxon>Sordariomycetes</taxon>
        <taxon>Hypocreomycetidae</taxon>
        <taxon>Glomerellales</taxon>
        <taxon>Glomerellaceae</taxon>
        <taxon>Colletotrichum</taxon>
        <taxon>Colletotrichum acutatum species complex</taxon>
    </lineage>
</organism>
<evidence type="ECO:0000313" key="2">
    <source>
        <dbReference type="Proteomes" id="UP000070328"/>
    </source>
</evidence>
<dbReference type="AlphaFoldDB" id="A0A135TX75"/>
<keyword evidence="2" id="KW-1185">Reference proteome</keyword>
<comment type="caution">
    <text evidence="1">The sequence shown here is derived from an EMBL/GenBank/DDBJ whole genome shotgun (WGS) entry which is preliminary data.</text>
</comment>
<gene>
    <name evidence="1" type="ORF">CSIM01_11295</name>
</gene>